<proteinExistence type="predicted"/>
<dbReference type="RefSeq" id="WP_089273415.1">
    <property type="nucleotide sequence ID" value="NZ_FZNN01000025.1"/>
</dbReference>
<dbReference type="EMBL" id="FZNN01000025">
    <property type="protein sequence ID" value="SNR79300.1"/>
    <property type="molecule type" value="Genomic_DNA"/>
</dbReference>
<organism evidence="1 2">
    <name type="scientific">Puniceibacterium sediminis</name>
    <dbReference type="NCBI Taxonomy" id="1608407"/>
    <lineage>
        <taxon>Bacteria</taxon>
        <taxon>Pseudomonadati</taxon>
        <taxon>Pseudomonadota</taxon>
        <taxon>Alphaproteobacteria</taxon>
        <taxon>Rhodobacterales</taxon>
        <taxon>Paracoccaceae</taxon>
        <taxon>Puniceibacterium</taxon>
    </lineage>
</organism>
<name>A0A238Z7T7_9RHOB</name>
<keyword evidence="2" id="KW-1185">Reference proteome</keyword>
<gene>
    <name evidence="1" type="ORF">SAMN06265370_12528</name>
</gene>
<dbReference type="OrthoDB" id="7874005at2"/>
<accession>A0A238Z7T7</accession>
<evidence type="ECO:0000313" key="1">
    <source>
        <dbReference type="EMBL" id="SNR79300.1"/>
    </source>
</evidence>
<protein>
    <submittedName>
        <fullName evidence="1">Uncharacterized protein</fullName>
    </submittedName>
</protein>
<sequence>MEQKLIATGLGALIVGYVLGTFSGPNLDDIGAKVETSFSATGEALSGGVSSLGDQITALTARLDSVEANVASAATAAADTTGLDALGARLDALSGEIGDGLAKAQSDIAGKISDLGSKISSAAMPAPAATAVPTAAATAAAAPAAAPADNASPPQGLTAGNTAVFGDGAVRAFVSRVGDGTARISVNGNLTNLSAGESMTVGDCLLMLNSVDRGHADISGACGSDVPAATGFGPGEAAMFDDGATRVFISGVSEDGSAARIAVNGLVTQSVAKGESVSVGGDSNCSVVVEGIDRGHVQLGYICGS</sequence>
<dbReference type="AlphaFoldDB" id="A0A238Z7T7"/>
<reference evidence="1 2" key="1">
    <citation type="submission" date="2017-06" db="EMBL/GenBank/DDBJ databases">
        <authorList>
            <person name="Kim H.J."/>
            <person name="Triplett B.A."/>
        </authorList>
    </citation>
    <scope>NUCLEOTIDE SEQUENCE [LARGE SCALE GENOMIC DNA]</scope>
    <source>
        <strain evidence="1 2">DSM 29052</strain>
    </source>
</reference>
<evidence type="ECO:0000313" key="2">
    <source>
        <dbReference type="Proteomes" id="UP000198417"/>
    </source>
</evidence>
<dbReference type="Proteomes" id="UP000198417">
    <property type="component" value="Unassembled WGS sequence"/>
</dbReference>